<proteinExistence type="predicted"/>
<sequence>MFMTRITQGQGTVTALGGTAISQVVNQGLTSVQDAALELQLFEMLSHLPLTGITSLVASLRGPSHFTRLMPAAHPKASGIH</sequence>
<accession>A0A447ITL8</accession>
<reference evidence="1 2" key="1">
    <citation type="submission" date="2018-12" db="EMBL/GenBank/DDBJ databases">
        <authorList>
            <person name="Criscuolo A."/>
        </authorList>
    </citation>
    <scope>NUCLEOTIDE SEQUENCE [LARGE SCALE GENOMIC DNA]</scope>
    <source>
        <strain evidence="1">ACIP1116241</strain>
    </source>
</reference>
<gene>
    <name evidence="1" type="ORF">PARHAE_04082</name>
</gene>
<protein>
    <submittedName>
        <fullName evidence="1">Uncharacterized protein</fullName>
    </submittedName>
</protein>
<evidence type="ECO:0000313" key="2">
    <source>
        <dbReference type="Proteomes" id="UP000270743"/>
    </source>
</evidence>
<name>A0A447ITL8_9RHOB</name>
<keyword evidence="2" id="KW-1185">Reference proteome</keyword>
<dbReference type="EMBL" id="UZWE01000098">
    <property type="protein sequence ID" value="VDS10863.1"/>
    <property type="molecule type" value="Genomic_DNA"/>
</dbReference>
<evidence type="ECO:0000313" key="1">
    <source>
        <dbReference type="EMBL" id="VDS10863.1"/>
    </source>
</evidence>
<dbReference type="AlphaFoldDB" id="A0A447ITL8"/>
<dbReference type="Proteomes" id="UP000270743">
    <property type="component" value="Unassembled WGS sequence"/>
</dbReference>
<organism evidence="1 2">
    <name type="scientific">Paracoccus haematequi</name>
    <dbReference type="NCBI Taxonomy" id="2491866"/>
    <lineage>
        <taxon>Bacteria</taxon>
        <taxon>Pseudomonadati</taxon>
        <taxon>Pseudomonadota</taxon>
        <taxon>Alphaproteobacteria</taxon>
        <taxon>Rhodobacterales</taxon>
        <taxon>Paracoccaceae</taxon>
        <taxon>Paracoccus</taxon>
    </lineage>
</organism>